<gene>
    <name evidence="1" type="ORF">NZ35_10305</name>
</gene>
<dbReference type="AlphaFoldDB" id="A0A0A6DCE2"/>
<proteinExistence type="predicted"/>
<accession>A0A0A6DCE2</accession>
<comment type="caution">
    <text evidence="1">The sequence shown here is derived from an EMBL/GenBank/DDBJ whole genome shotgun (WGS) entry which is preliminary data.</text>
</comment>
<dbReference type="OrthoDB" id="9032021at2"/>
<evidence type="ECO:0000313" key="1">
    <source>
        <dbReference type="EMBL" id="KHA73553.1"/>
    </source>
</evidence>
<dbReference type="PATRIC" id="fig|587753.9.peg.5057"/>
<evidence type="ECO:0000313" key="2">
    <source>
        <dbReference type="Proteomes" id="UP000030564"/>
    </source>
</evidence>
<organism evidence="1 2">
    <name type="scientific">Pseudomonas chlororaphis</name>
    <dbReference type="NCBI Taxonomy" id="587753"/>
    <lineage>
        <taxon>Bacteria</taxon>
        <taxon>Pseudomonadati</taxon>
        <taxon>Pseudomonadota</taxon>
        <taxon>Gammaproteobacteria</taxon>
        <taxon>Pseudomonadales</taxon>
        <taxon>Pseudomonadaceae</taxon>
        <taxon>Pseudomonas</taxon>
    </lineage>
</organism>
<dbReference type="EMBL" id="JSFK01000005">
    <property type="protein sequence ID" value="KHA73553.1"/>
    <property type="molecule type" value="Genomic_DNA"/>
</dbReference>
<dbReference type="Proteomes" id="UP000030564">
    <property type="component" value="Unassembled WGS sequence"/>
</dbReference>
<reference evidence="1 2" key="1">
    <citation type="submission" date="2014-10" db="EMBL/GenBank/DDBJ databases">
        <title>Draft genome sequence of Pseudomonas chlororaphis EA105.</title>
        <authorList>
            <person name="McCully L.M."/>
            <person name="Bitzer A.S."/>
            <person name="Spence C."/>
            <person name="Bais H."/>
            <person name="Silby M.W."/>
        </authorList>
    </citation>
    <scope>NUCLEOTIDE SEQUENCE [LARGE SCALE GENOMIC DNA]</scope>
    <source>
        <strain evidence="1 2">EA105</strain>
    </source>
</reference>
<sequence>MTQNSTVLSGIQLDQLMDRLEVEHEEHGADYLLDQLRAQPLRAASLESIGRLHGLWVNAGDADRAKAVLADDGQALIEITPDDARNELKVNLLIYQLRLGNYLKDEQGLLLTLDTLQQLTHEPLPFDIEQYRRYRIFDDLQHATVDVALKAIEVRHTLAQVNPARHALRAWDDADQYRRRARVLANHEREEEAREAALAAIAALRTAGEEQDVDANDWLWLGNALIEIVPLRLAMFEQPVVRLIAELSLPQRREWEVRLARLAARSLQAQGNLAGALAICEVATLSLESSGGDNFVDFHLPWLLENGQIEEAGQRAFMEIYEMRGELWPGTAYWVHDRLLDAEDQSAWWPLCVMRACDDQTVLEQFLSGLPWRDESTPSLGPLLDALHAARNDLEQIDNVFDQALAEAERRSPNHPWITRLMAVREHQAGRIDANTQLTMLREAVSAGAMQDNRSVFSLFSAHADVHGIADALRQPLPPMAAGMYYYQFANALEDLVETHVEDLTSEEAEPTWWRLREVQKLAYELGQARMEQCFASGRGHRFDACAHLYSMLCNNLAINYRCYNEQLVEQALELHTRGIAASSFAEHYQGILRNRIELKDNQGIADAAEQLWHYAADYGYSRHDPEEYIQDVTRALYWLDREREIPVWLERILKWQEEREISDKELEYSPLFARMKIAFYLSYCLPEAATSLWLRYAQLINEGDEPTLLGCAGDVLKGLGRKEEAVAYYQRAILRSDPNSQVDQGNNEKFRQFIAELQAPAKSAGKAWWQIWK</sequence>
<protein>
    <submittedName>
        <fullName evidence="1">Uncharacterized protein</fullName>
    </submittedName>
</protein>
<name>A0A0A6DCE2_9PSED</name>